<sequence length="232" mass="25058">NQPQVYPQQPSYNQGGYHQQPNPGVIHQQQPNIGYNHGGYQQPNYHINNPNTGYFHFFSIHTGTGLGSPRSGQWKTALAAGAAGAIGGVLAWEAGKAIIRSATEPAHINGRDYYFTNDDNKYQKKAGEIMCSMDFQESIKQTQTTTTAAPDGNTNDTTTSTTPSPDQLLSSMQFKDGSRPKKIVWTCRAGTEVCCGSDCCPAPSVQQQPTSQNGVSNNVSGDNVSLKNVLLM</sequence>
<organism evidence="3 4">
    <name type="scientific">Syphacia muris</name>
    <dbReference type="NCBI Taxonomy" id="451379"/>
    <lineage>
        <taxon>Eukaryota</taxon>
        <taxon>Metazoa</taxon>
        <taxon>Ecdysozoa</taxon>
        <taxon>Nematoda</taxon>
        <taxon>Chromadorea</taxon>
        <taxon>Rhabditida</taxon>
        <taxon>Spirurina</taxon>
        <taxon>Oxyuridomorpha</taxon>
        <taxon>Oxyuroidea</taxon>
        <taxon>Oxyuridae</taxon>
        <taxon>Syphacia</taxon>
    </lineage>
</organism>
<protein>
    <submittedName>
        <fullName evidence="4">CX domain-containing protein</fullName>
    </submittedName>
</protein>
<name>A0A0N5AG73_9BILA</name>
<feature type="domain" description="CX" evidence="2">
    <location>
        <begin position="164"/>
        <end position="200"/>
    </location>
</feature>
<feature type="compositionally biased region" description="Low complexity" evidence="1">
    <location>
        <begin position="153"/>
        <end position="166"/>
    </location>
</feature>
<dbReference type="InterPro" id="IPR002619">
    <property type="entry name" value="CX"/>
</dbReference>
<dbReference type="PANTHER" id="PTHR47520">
    <property type="entry name" value="CX DOMAIN-CONTAINING PROTEIN-RELATED"/>
    <property type="match status" value="1"/>
</dbReference>
<dbReference type="Pfam" id="PF01705">
    <property type="entry name" value="CX"/>
    <property type="match status" value="1"/>
</dbReference>
<evidence type="ECO:0000313" key="4">
    <source>
        <dbReference type="WBParaSite" id="SMUV_0000330701-mRNA-1"/>
    </source>
</evidence>
<evidence type="ECO:0000256" key="1">
    <source>
        <dbReference type="SAM" id="MobiDB-lite"/>
    </source>
</evidence>
<feature type="region of interest" description="Disordered" evidence="1">
    <location>
        <begin position="1"/>
        <end position="29"/>
    </location>
</feature>
<evidence type="ECO:0000259" key="2">
    <source>
        <dbReference type="Pfam" id="PF01705"/>
    </source>
</evidence>
<keyword evidence="3" id="KW-1185">Reference proteome</keyword>
<dbReference type="STRING" id="451379.A0A0N5AG73"/>
<accession>A0A0N5AG73</accession>
<feature type="region of interest" description="Disordered" evidence="1">
    <location>
        <begin position="141"/>
        <end position="175"/>
    </location>
</feature>
<reference evidence="4" key="1">
    <citation type="submission" date="2017-02" db="UniProtKB">
        <authorList>
            <consortium name="WormBaseParasite"/>
        </authorList>
    </citation>
    <scope>IDENTIFICATION</scope>
</reference>
<dbReference type="Proteomes" id="UP000046393">
    <property type="component" value="Unplaced"/>
</dbReference>
<dbReference type="WBParaSite" id="SMUV_0000330701-mRNA-1">
    <property type="protein sequence ID" value="SMUV_0000330701-mRNA-1"/>
    <property type="gene ID" value="SMUV_0000330701"/>
</dbReference>
<dbReference type="AlphaFoldDB" id="A0A0N5AG73"/>
<proteinExistence type="predicted"/>
<dbReference type="PANTHER" id="PTHR47520:SF8">
    <property type="entry name" value="CX DOMAIN-CONTAINING PROTEIN"/>
    <property type="match status" value="1"/>
</dbReference>
<evidence type="ECO:0000313" key="3">
    <source>
        <dbReference type="Proteomes" id="UP000046393"/>
    </source>
</evidence>